<keyword evidence="3" id="KW-1185">Reference proteome</keyword>
<dbReference type="Proteomes" id="UP001362999">
    <property type="component" value="Unassembled WGS sequence"/>
</dbReference>
<sequence length="289" mass="32670">MWYSPRVDEDVAAVHARLASSASSTSSSVQALPRIYIRVIQSLFAPNKRTPETSPRDDLDDPAMISQYIAEILKYSNQFELTAMLNLDRRHGRDATPLTDPPRARIFCPGRRLDHYSFHALPHSCPTRTPALPVLHPLHRPRSLLPLFFCATLPIPPFARYAHIHLLIVNCHSLYARAGFFSRPRCSVPQSRACMQQVRMRISRVLLAGTCSAPVYFVISCLWSTLNISQRRTFFLASLKKSNFFKWSTVELASSPWRVERLKGIVVEAAAGWVGSNRKKDLGGQRSID</sequence>
<gene>
    <name evidence="2" type="ORF">R3P38DRAFT_3211887</name>
</gene>
<dbReference type="EMBL" id="JAWWNJ010000070">
    <property type="protein sequence ID" value="KAK7007542.1"/>
    <property type="molecule type" value="Genomic_DNA"/>
</dbReference>
<reference evidence="2 3" key="1">
    <citation type="journal article" date="2024" name="J Genomics">
        <title>Draft genome sequencing and assembly of Favolaschia claudopus CIRM-BRFM 2984 isolated from oak limbs.</title>
        <authorList>
            <person name="Navarro D."/>
            <person name="Drula E."/>
            <person name="Chaduli D."/>
            <person name="Cazenave R."/>
            <person name="Ahrendt S."/>
            <person name="Wang J."/>
            <person name="Lipzen A."/>
            <person name="Daum C."/>
            <person name="Barry K."/>
            <person name="Grigoriev I.V."/>
            <person name="Favel A."/>
            <person name="Rosso M.N."/>
            <person name="Martin F."/>
        </authorList>
    </citation>
    <scope>NUCLEOTIDE SEQUENCE [LARGE SCALE GENOMIC DNA]</scope>
    <source>
        <strain evidence="2 3">CIRM-BRFM 2984</strain>
    </source>
</reference>
<accession>A0AAW0AEX8</accession>
<keyword evidence="1" id="KW-1133">Transmembrane helix</keyword>
<proteinExistence type="predicted"/>
<keyword evidence="1" id="KW-0812">Transmembrane</keyword>
<comment type="caution">
    <text evidence="2">The sequence shown here is derived from an EMBL/GenBank/DDBJ whole genome shotgun (WGS) entry which is preliminary data.</text>
</comment>
<feature type="transmembrane region" description="Helical" evidence="1">
    <location>
        <begin position="205"/>
        <end position="226"/>
    </location>
</feature>
<protein>
    <submittedName>
        <fullName evidence="2">Uncharacterized protein</fullName>
    </submittedName>
</protein>
<evidence type="ECO:0000256" key="1">
    <source>
        <dbReference type="SAM" id="Phobius"/>
    </source>
</evidence>
<keyword evidence="1" id="KW-0472">Membrane</keyword>
<evidence type="ECO:0000313" key="3">
    <source>
        <dbReference type="Proteomes" id="UP001362999"/>
    </source>
</evidence>
<dbReference type="AlphaFoldDB" id="A0AAW0AEX8"/>
<evidence type="ECO:0000313" key="2">
    <source>
        <dbReference type="EMBL" id="KAK7007542.1"/>
    </source>
</evidence>
<name>A0AAW0AEX8_9AGAR</name>
<organism evidence="2 3">
    <name type="scientific">Favolaschia claudopus</name>
    <dbReference type="NCBI Taxonomy" id="2862362"/>
    <lineage>
        <taxon>Eukaryota</taxon>
        <taxon>Fungi</taxon>
        <taxon>Dikarya</taxon>
        <taxon>Basidiomycota</taxon>
        <taxon>Agaricomycotina</taxon>
        <taxon>Agaricomycetes</taxon>
        <taxon>Agaricomycetidae</taxon>
        <taxon>Agaricales</taxon>
        <taxon>Marasmiineae</taxon>
        <taxon>Mycenaceae</taxon>
        <taxon>Favolaschia</taxon>
    </lineage>
</organism>